<keyword evidence="1" id="KW-0175">Coiled coil</keyword>
<feature type="region of interest" description="Disordered" evidence="2">
    <location>
        <begin position="182"/>
        <end position="231"/>
    </location>
</feature>
<keyword evidence="4" id="KW-1185">Reference proteome</keyword>
<dbReference type="Proteomes" id="UP000474757">
    <property type="component" value="Unassembled WGS sequence"/>
</dbReference>
<gene>
    <name evidence="3" type="ORF">GZA08_02700</name>
</gene>
<sequence length="231" mass="25637">MSKHETTFNPADDIKPDLLRRTEAAILDFMSKNDGRMPTQHELNETVKTSFTRLGPAARAVKERLLATQTKLANMPEIPEDLRLLHEQMLKDLWARTRDLQNGEIVDLRRTQAAKDESHRQEVLEMQEVVAFLEAARDRETARADAAEAEGAELRDQLKATTTELAAADARLAERDAIFAMLAPKPKPEDKPDEEANTRKGARRSRLAEGPETGDLPMETAATKASGGGEG</sequence>
<accession>A0A6B2JPF9</accession>
<proteinExistence type="predicted"/>
<evidence type="ECO:0000256" key="1">
    <source>
        <dbReference type="SAM" id="Coils"/>
    </source>
</evidence>
<feature type="compositionally biased region" description="Basic and acidic residues" evidence="2">
    <location>
        <begin position="186"/>
        <end position="198"/>
    </location>
</feature>
<dbReference type="RefSeq" id="WP_163889726.1">
    <property type="nucleotide sequence ID" value="NZ_JAAFYS010000001.1"/>
</dbReference>
<reference evidence="3 4" key="1">
    <citation type="submission" date="2020-02" db="EMBL/GenBank/DDBJ databases">
        <title>Pseudoroseicyclus tamarix, sp. nov., isolated from offshore sediment of a Tamarix chinensis forest.</title>
        <authorList>
            <person name="Gai Y."/>
        </authorList>
    </citation>
    <scope>NUCLEOTIDE SEQUENCE [LARGE SCALE GENOMIC DNA]</scope>
    <source>
        <strain evidence="3 4">CLL3-39</strain>
    </source>
</reference>
<evidence type="ECO:0008006" key="5">
    <source>
        <dbReference type="Google" id="ProtNLM"/>
    </source>
</evidence>
<protein>
    <recommendedName>
        <fullName evidence="5">Plasmid replication DNA-binding protein KfrA</fullName>
    </recommendedName>
</protein>
<comment type="caution">
    <text evidence="3">The sequence shown here is derived from an EMBL/GenBank/DDBJ whole genome shotgun (WGS) entry which is preliminary data.</text>
</comment>
<feature type="coiled-coil region" evidence="1">
    <location>
        <begin position="130"/>
        <end position="164"/>
    </location>
</feature>
<dbReference type="AlphaFoldDB" id="A0A6B2JPF9"/>
<evidence type="ECO:0000313" key="3">
    <source>
        <dbReference type="EMBL" id="NDU99879.1"/>
    </source>
</evidence>
<dbReference type="EMBL" id="JAAGAB010000001">
    <property type="protein sequence ID" value="NDU99879.1"/>
    <property type="molecule type" value="Genomic_DNA"/>
</dbReference>
<name>A0A6B2JPF9_9RHOB</name>
<evidence type="ECO:0000256" key="2">
    <source>
        <dbReference type="SAM" id="MobiDB-lite"/>
    </source>
</evidence>
<evidence type="ECO:0000313" key="4">
    <source>
        <dbReference type="Proteomes" id="UP000474757"/>
    </source>
</evidence>
<organism evidence="3 4">
    <name type="scientific">Pseudoroseicyclus tamaricis</name>
    <dbReference type="NCBI Taxonomy" id="2705421"/>
    <lineage>
        <taxon>Bacteria</taxon>
        <taxon>Pseudomonadati</taxon>
        <taxon>Pseudomonadota</taxon>
        <taxon>Alphaproteobacteria</taxon>
        <taxon>Rhodobacterales</taxon>
        <taxon>Paracoccaceae</taxon>
        <taxon>Pseudoroseicyclus</taxon>
    </lineage>
</organism>